<keyword evidence="3" id="KW-0697">Rotamase</keyword>
<evidence type="ECO:0000313" key="8">
    <source>
        <dbReference type="Proteomes" id="UP000654370"/>
    </source>
</evidence>
<evidence type="ECO:0000256" key="3">
    <source>
        <dbReference type="ARBA" id="ARBA00023110"/>
    </source>
</evidence>
<dbReference type="InterPro" id="IPR002130">
    <property type="entry name" value="Cyclophilin-type_PPIase_dom"/>
</dbReference>
<dbReference type="SUPFAM" id="SSF50891">
    <property type="entry name" value="Cyclophilin-like"/>
    <property type="match status" value="1"/>
</dbReference>
<evidence type="ECO:0000259" key="5">
    <source>
        <dbReference type="PROSITE" id="PS50072"/>
    </source>
</evidence>
<gene>
    <name evidence="7" type="ORF">INT43_006267</name>
</gene>
<dbReference type="GO" id="GO:0005737">
    <property type="term" value="C:cytoplasm"/>
    <property type="evidence" value="ECO:0007669"/>
    <property type="project" value="TreeGrafter"/>
</dbReference>
<dbReference type="Gene3D" id="2.40.100.10">
    <property type="entry name" value="Cyclophilin-like"/>
    <property type="match status" value="1"/>
</dbReference>
<dbReference type="EC" id="5.2.1.8" evidence="2"/>
<evidence type="ECO:0000256" key="4">
    <source>
        <dbReference type="ARBA" id="ARBA00023235"/>
    </source>
</evidence>
<feature type="domain" description="DHFR" evidence="6">
    <location>
        <begin position="266"/>
        <end position="459"/>
    </location>
</feature>
<dbReference type="PANTHER" id="PTHR11071:SF561">
    <property type="entry name" value="PEPTIDYL-PROLYL CIS-TRANS ISOMERASE D-RELATED"/>
    <property type="match status" value="1"/>
</dbReference>
<keyword evidence="4" id="KW-0413">Isomerase</keyword>
<dbReference type="CDD" id="cd00209">
    <property type="entry name" value="DHFR"/>
    <property type="match status" value="1"/>
</dbReference>
<dbReference type="Pfam" id="PF00160">
    <property type="entry name" value="Pro_isomerase"/>
    <property type="match status" value="1"/>
</dbReference>
<evidence type="ECO:0000259" key="6">
    <source>
        <dbReference type="PROSITE" id="PS51330"/>
    </source>
</evidence>
<dbReference type="OrthoDB" id="193499at2759"/>
<name>A0A8H7UKM0_MORIS</name>
<dbReference type="GO" id="GO:0016018">
    <property type="term" value="F:cyclosporin A binding"/>
    <property type="evidence" value="ECO:0007669"/>
    <property type="project" value="TreeGrafter"/>
</dbReference>
<sequence length="460" mass="51842">MVLLQPKTPESRISGQRTWPKDRLTGKIISVTRFTMGKSVFMNIAIGDLSKHEQDLQAFERGKEWIRAYGSNYGYNSIDTLEDEDKDTILDIYNNDPSLAAKGSILLTKPKPLRGGRLDIELFDKDCPKTCENFKQMCIGDKIGKASRKPLRYQGTRIFRVVKDFCFQGGDVTRNDGSGGDSIYNGKFNDEKPGLSKKFDTKGLVAMANSGKNSNTSQFFITLSDKNAKQLEKLNGKYVIFGKVTKGLEVLDAINLVDVDESDSPSLIVVAAMLGPNRGIGINNDLPWPSIPADLEWLQRITTKLPTYAHPSHKMNAVLLGRVTWQSVPVQEKHLPHRHNVVISRRPSFPVHANDSSACITLANSFKEALSLVHGKHPRIFVLGGSMVYHEAMMMAECTHLLLTIVHAEYPCDSFFPEIDLAVFRKAEHHELERFAEERLPQGRQVWEGLEYEFVMYVRR</sequence>
<evidence type="ECO:0000313" key="7">
    <source>
        <dbReference type="EMBL" id="KAG2183263.1"/>
    </source>
</evidence>
<dbReference type="EMBL" id="JAEPQZ010000003">
    <property type="protein sequence ID" value="KAG2183263.1"/>
    <property type="molecule type" value="Genomic_DNA"/>
</dbReference>
<feature type="domain" description="PPIase cyclophilin-type" evidence="5">
    <location>
        <begin position="116"/>
        <end position="276"/>
    </location>
</feature>
<dbReference type="PROSITE" id="PS51330">
    <property type="entry name" value="DHFR_2"/>
    <property type="match status" value="1"/>
</dbReference>
<dbReference type="GO" id="GO:0006457">
    <property type="term" value="P:protein folding"/>
    <property type="evidence" value="ECO:0007669"/>
    <property type="project" value="TreeGrafter"/>
</dbReference>
<accession>A0A8H7UKM0</accession>
<dbReference type="InterPro" id="IPR024072">
    <property type="entry name" value="DHFR-like_dom_sf"/>
</dbReference>
<proteinExistence type="predicted"/>
<comment type="catalytic activity">
    <reaction evidence="1">
        <text>[protein]-peptidylproline (omega=180) = [protein]-peptidylproline (omega=0)</text>
        <dbReference type="Rhea" id="RHEA:16237"/>
        <dbReference type="Rhea" id="RHEA-COMP:10747"/>
        <dbReference type="Rhea" id="RHEA-COMP:10748"/>
        <dbReference type="ChEBI" id="CHEBI:83833"/>
        <dbReference type="ChEBI" id="CHEBI:83834"/>
        <dbReference type="EC" id="5.2.1.8"/>
    </reaction>
</comment>
<dbReference type="PROSITE" id="PS50072">
    <property type="entry name" value="CSA_PPIASE_2"/>
    <property type="match status" value="1"/>
</dbReference>
<dbReference type="InterPro" id="IPR001796">
    <property type="entry name" value="DHFR_dom"/>
</dbReference>
<dbReference type="AlphaFoldDB" id="A0A8H7UKM0"/>
<organism evidence="7 8">
    <name type="scientific">Mortierella isabellina</name>
    <name type="common">Filamentous fungus</name>
    <name type="synonym">Umbelopsis isabellina</name>
    <dbReference type="NCBI Taxonomy" id="91625"/>
    <lineage>
        <taxon>Eukaryota</taxon>
        <taxon>Fungi</taxon>
        <taxon>Fungi incertae sedis</taxon>
        <taxon>Mucoromycota</taxon>
        <taxon>Mucoromycotina</taxon>
        <taxon>Umbelopsidomycetes</taxon>
        <taxon>Umbelopsidales</taxon>
        <taxon>Umbelopsidaceae</taxon>
        <taxon>Umbelopsis</taxon>
    </lineage>
</organism>
<reference evidence="7" key="1">
    <citation type="submission" date="2020-12" db="EMBL/GenBank/DDBJ databases">
        <title>Metabolic potential, ecology and presence of endohyphal bacteria is reflected in genomic diversity of Mucoromycotina.</title>
        <authorList>
            <person name="Muszewska A."/>
            <person name="Okrasinska A."/>
            <person name="Steczkiewicz K."/>
            <person name="Drgas O."/>
            <person name="Orlowska M."/>
            <person name="Perlinska-Lenart U."/>
            <person name="Aleksandrzak-Piekarczyk T."/>
            <person name="Szatraj K."/>
            <person name="Zielenkiewicz U."/>
            <person name="Pilsyk S."/>
            <person name="Malc E."/>
            <person name="Mieczkowski P."/>
            <person name="Kruszewska J.S."/>
            <person name="Biernat P."/>
            <person name="Pawlowska J."/>
        </authorList>
    </citation>
    <scope>NUCLEOTIDE SEQUENCE</scope>
    <source>
        <strain evidence="7">WA0000067209</strain>
    </source>
</reference>
<comment type="caution">
    <text evidence="7">The sequence shown here is derived from an EMBL/GenBank/DDBJ whole genome shotgun (WGS) entry which is preliminary data.</text>
</comment>
<dbReference type="SUPFAM" id="SSF53597">
    <property type="entry name" value="Dihydrofolate reductase-like"/>
    <property type="match status" value="1"/>
</dbReference>
<keyword evidence="8" id="KW-1185">Reference proteome</keyword>
<evidence type="ECO:0000256" key="2">
    <source>
        <dbReference type="ARBA" id="ARBA00013194"/>
    </source>
</evidence>
<evidence type="ECO:0000256" key="1">
    <source>
        <dbReference type="ARBA" id="ARBA00000971"/>
    </source>
</evidence>
<dbReference type="PANTHER" id="PTHR11071">
    <property type="entry name" value="PEPTIDYL-PROLYL CIS-TRANS ISOMERASE"/>
    <property type="match status" value="1"/>
</dbReference>
<dbReference type="InterPro" id="IPR029000">
    <property type="entry name" value="Cyclophilin-like_dom_sf"/>
</dbReference>
<dbReference type="Gene3D" id="3.40.430.10">
    <property type="entry name" value="Dihydrofolate Reductase, subunit A"/>
    <property type="match status" value="1"/>
</dbReference>
<dbReference type="Proteomes" id="UP000654370">
    <property type="component" value="Unassembled WGS sequence"/>
</dbReference>
<dbReference type="Pfam" id="PF00186">
    <property type="entry name" value="DHFR_1"/>
    <property type="match status" value="1"/>
</dbReference>
<dbReference type="GO" id="GO:0003755">
    <property type="term" value="F:peptidyl-prolyl cis-trans isomerase activity"/>
    <property type="evidence" value="ECO:0007669"/>
    <property type="project" value="UniProtKB-KW"/>
</dbReference>
<dbReference type="CDD" id="cd00317">
    <property type="entry name" value="cyclophilin"/>
    <property type="match status" value="1"/>
</dbReference>
<protein>
    <recommendedName>
        <fullName evidence="2">peptidylprolyl isomerase</fullName>
        <ecNumber evidence="2">5.2.1.8</ecNumber>
    </recommendedName>
</protein>
<dbReference type="PRINTS" id="PR00153">
    <property type="entry name" value="CSAPPISMRASE"/>
</dbReference>
<dbReference type="GO" id="GO:0046654">
    <property type="term" value="P:tetrahydrofolate biosynthetic process"/>
    <property type="evidence" value="ECO:0007669"/>
    <property type="project" value="InterPro"/>
</dbReference>
<dbReference type="GO" id="GO:0004146">
    <property type="term" value="F:dihydrofolate reductase activity"/>
    <property type="evidence" value="ECO:0007669"/>
    <property type="project" value="InterPro"/>
</dbReference>